<dbReference type="Pfam" id="PF03190">
    <property type="entry name" value="Thioredox_DsbH"/>
    <property type="match status" value="1"/>
</dbReference>
<dbReference type="AlphaFoldDB" id="A0A0W8F654"/>
<accession>A0A0W8F654</accession>
<comment type="caution">
    <text evidence="2">The sequence shown here is derived from an EMBL/GenBank/DDBJ whole genome shotgun (WGS) entry which is preliminary data.</text>
</comment>
<dbReference type="PANTHER" id="PTHR42899:SF1">
    <property type="entry name" value="SPERMATOGENESIS-ASSOCIATED PROTEIN 20"/>
    <property type="match status" value="1"/>
</dbReference>
<dbReference type="GO" id="GO:0005975">
    <property type="term" value="P:carbohydrate metabolic process"/>
    <property type="evidence" value="ECO:0007669"/>
    <property type="project" value="InterPro"/>
</dbReference>
<dbReference type="InterPro" id="IPR012341">
    <property type="entry name" value="6hp_glycosidase-like_sf"/>
</dbReference>
<dbReference type="SUPFAM" id="SSF48208">
    <property type="entry name" value="Six-hairpin glycosidases"/>
    <property type="match status" value="1"/>
</dbReference>
<feature type="domain" description="Spermatogenesis-associated protein 20-like TRX" evidence="1">
    <location>
        <begin position="18"/>
        <end position="179"/>
    </location>
</feature>
<sequence>MTEDPSSGIDPSRSSCQQNRLCKEKSPYLLQHACNPVDWYPWGEEAFEAARREDKPIFLSVGYSTCHWCHVMAHESFEDPNVARLLNQSFICIKVDREERPDIDQIYMAAAIAVSGRGGWPLTVMMTPDKKPFFAATYIPKKGHMGLTGLMELIAQVKEMWDNDRESLMSSANIIVDHLKGRQSGRGAGVQKEAHKDSLSGSPFDSSLLSRGYSALSSIYDPENGGFGTAPKFPTPHHILFLLRCWKRTKNILPLEMAKTTLQGMRMGGIYDHVGFGFHRYSTDPEWFVPHFEKMLYDQALLAMAYAEAYQATGEEEYAQTVREILEYILRDMTSPEGGFYSAEDADSEGEEGKFYTWTAVELKESLGEEDFRLLIRLFDVYESGNYEGERNILRQRSSFSDAASVLKIPEEELYHRSSDMISRLYLAREKRVHPLKDDKILTDWNGLMIAALARAAGALQDPDLATAASRAADFLLEVMRTPEGRLMHRYRQGADIQANLDDYAFLIWGLIELYEATFDVKYLKAAVHLNEIMDKHFWDGEAGGFFFTADDGEELLVRKKEYYDGALPSGNSIALLNLLRLLHLTGDTSLEEKAALLARSALPAVSAQPLGYTMLLCALDYALGPTYEVALVGSLEDGGLKEMLAAIRIRFLPNKAVVLASGSEIVMLAPFTRDLVPVKGKAAAYVCSDHVCQLPATNAAELMALLEKN</sequence>
<dbReference type="EMBL" id="LNQE01001505">
    <property type="protein sequence ID" value="KUG16254.1"/>
    <property type="molecule type" value="Genomic_DNA"/>
</dbReference>
<protein>
    <submittedName>
        <fullName evidence="2">Thymidylate kinase</fullName>
        <ecNumber evidence="2">2.7.4.9</ecNumber>
    </submittedName>
</protein>
<dbReference type="PIRSF" id="PIRSF006402">
    <property type="entry name" value="UCP006402_thioredoxin"/>
    <property type="match status" value="1"/>
</dbReference>
<dbReference type="CDD" id="cd02955">
    <property type="entry name" value="SSP411"/>
    <property type="match status" value="1"/>
</dbReference>
<dbReference type="Gene3D" id="3.40.30.10">
    <property type="entry name" value="Glutaredoxin"/>
    <property type="match status" value="1"/>
</dbReference>
<gene>
    <name evidence="2" type="ORF">ASZ90_014083</name>
</gene>
<reference evidence="2" key="1">
    <citation type="journal article" date="2015" name="Proc. Natl. Acad. Sci. U.S.A.">
        <title>Networks of energetic and metabolic interactions define dynamics in microbial communities.</title>
        <authorList>
            <person name="Embree M."/>
            <person name="Liu J.K."/>
            <person name="Al-Bassam M.M."/>
            <person name="Zengler K."/>
        </authorList>
    </citation>
    <scope>NUCLEOTIDE SEQUENCE</scope>
</reference>
<dbReference type="Gene3D" id="1.50.10.10">
    <property type="match status" value="2"/>
</dbReference>
<dbReference type="InterPro" id="IPR036249">
    <property type="entry name" value="Thioredoxin-like_sf"/>
</dbReference>
<proteinExistence type="predicted"/>
<dbReference type="InterPro" id="IPR004879">
    <property type="entry name" value="Ssp411-like_TRX"/>
</dbReference>
<dbReference type="SUPFAM" id="SSF52833">
    <property type="entry name" value="Thioredoxin-like"/>
    <property type="match status" value="1"/>
</dbReference>
<keyword evidence="2" id="KW-0808">Transferase</keyword>
<organism evidence="2">
    <name type="scientific">hydrocarbon metagenome</name>
    <dbReference type="NCBI Taxonomy" id="938273"/>
    <lineage>
        <taxon>unclassified sequences</taxon>
        <taxon>metagenomes</taxon>
        <taxon>ecological metagenomes</taxon>
    </lineage>
</organism>
<dbReference type="GO" id="GO:0004798">
    <property type="term" value="F:dTMP kinase activity"/>
    <property type="evidence" value="ECO:0007669"/>
    <property type="project" value="UniProtKB-EC"/>
</dbReference>
<dbReference type="InterPro" id="IPR008928">
    <property type="entry name" value="6-hairpin_glycosidase_sf"/>
</dbReference>
<name>A0A0W8F654_9ZZZZ</name>
<dbReference type="PANTHER" id="PTHR42899">
    <property type="entry name" value="SPERMATOGENESIS-ASSOCIATED PROTEIN 20"/>
    <property type="match status" value="1"/>
</dbReference>
<dbReference type="EC" id="2.7.4.9" evidence="2"/>
<keyword evidence="2" id="KW-0418">Kinase</keyword>
<evidence type="ECO:0000313" key="2">
    <source>
        <dbReference type="EMBL" id="KUG16254.1"/>
    </source>
</evidence>
<evidence type="ECO:0000259" key="1">
    <source>
        <dbReference type="Pfam" id="PF03190"/>
    </source>
</evidence>
<dbReference type="InterPro" id="IPR024705">
    <property type="entry name" value="Ssp411"/>
</dbReference>